<name>A0A4R5WIE6_9MYCO</name>
<dbReference type="GO" id="GO:0016787">
    <property type="term" value="F:hydrolase activity"/>
    <property type="evidence" value="ECO:0007669"/>
    <property type="project" value="UniProtKB-KW"/>
</dbReference>
<reference evidence="3" key="1">
    <citation type="submission" date="2023-06" db="EMBL/GenBank/DDBJ databases">
        <title>Identification of two novel mycobacterium reveal diversities and complexities of Mycobacterium gordonae clade.</title>
        <authorList>
            <person name="Matsumoto Y."/>
            <person name="Nakamura S."/>
            <person name="Motooka D."/>
            <person name="Fukushima K."/>
        </authorList>
    </citation>
    <scope>NUCLEOTIDE SEQUENCE</scope>
    <source>
        <strain evidence="3">TY812</strain>
    </source>
</reference>
<protein>
    <submittedName>
        <fullName evidence="3">Alpha/beta hydrolase</fullName>
    </submittedName>
</protein>
<comment type="caution">
    <text evidence="3">The sequence shown here is derived from an EMBL/GenBank/DDBJ whole genome shotgun (WGS) entry which is preliminary data.</text>
</comment>
<dbReference type="SUPFAM" id="SSF53474">
    <property type="entry name" value="alpha/beta-Hydrolases"/>
    <property type="match status" value="1"/>
</dbReference>
<dbReference type="InterPro" id="IPR029058">
    <property type="entry name" value="AB_hydrolase_fold"/>
</dbReference>
<dbReference type="Pfam" id="PF06259">
    <property type="entry name" value="Abhydrolase_8"/>
    <property type="match status" value="1"/>
</dbReference>
<keyword evidence="1" id="KW-0175">Coiled coil</keyword>
<dbReference type="InterPro" id="IPR010427">
    <property type="entry name" value="DUF1023"/>
</dbReference>
<sequence>MTVTLADIDRWDPVAITTVFDAAIRRAHGTRTAAAAITELMRLLSFGGDAAEAAHAATGHTALTLDDHADACAAVARAAEQSAEEVAAIKRRLEAMRDGARESHLQIDETLGTALPPPGLADYSAAEQQAIVGAAVRLTESLQRLLADAERADEDLAAAIRSADGDLDHELLDVQLGHQPPQMPLLPPPGTDPGAVARWWHGLTPGQQDRVRQWFPGALRNLDGIPAGVRSELNMPVLQRELTRLQQGWVDSYGWHTDPGQLADLAALRDTLAANPDATLLELDTASTPGKVLAAVAVGDVDNAERIAVTVGGLTTRVSDSTANMVQQATFQRDEARLLRRNAGVANADAVASIAWLGYDAPDSLRDVAHDWLARDGARALNSFYRGLASAGNLPDPGIVAFGHSYGSLTTSLALQQGAPVSDVVLYGSPGAELTDAVQLGVLPGHAYYMIGADDVVSELLPGFAAFGTPPQDVPGMAELSTDEGYAGSGGYGDGQLHERAYGHSEYARMGSNGNLRMSAYNLAVVLAGLPADLITPWPPDPDPCEP</sequence>
<feature type="domain" description="DUF1023" evidence="2">
    <location>
        <begin position="290"/>
        <end position="464"/>
    </location>
</feature>
<dbReference type="Proteomes" id="UP001229081">
    <property type="component" value="Unassembled WGS sequence"/>
</dbReference>
<evidence type="ECO:0000259" key="2">
    <source>
        <dbReference type="Pfam" id="PF06259"/>
    </source>
</evidence>
<feature type="coiled-coil region" evidence="1">
    <location>
        <begin position="135"/>
        <end position="162"/>
    </location>
</feature>
<gene>
    <name evidence="3" type="ORF">QXL92_29960</name>
</gene>
<evidence type="ECO:0000313" key="3">
    <source>
        <dbReference type="EMBL" id="MDP7738961.1"/>
    </source>
</evidence>
<proteinExistence type="predicted"/>
<dbReference type="RefSeq" id="WP_133437509.1">
    <property type="nucleotide sequence ID" value="NZ_JAUFSA010000003.1"/>
</dbReference>
<dbReference type="EMBL" id="JAUFSA010000003">
    <property type="protein sequence ID" value="MDP7738961.1"/>
    <property type="molecule type" value="Genomic_DNA"/>
</dbReference>
<keyword evidence="3" id="KW-0378">Hydrolase</keyword>
<evidence type="ECO:0000256" key="1">
    <source>
        <dbReference type="SAM" id="Coils"/>
    </source>
</evidence>
<accession>A0A4R5WIE6</accession>
<evidence type="ECO:0000313" key="4">
    <source>
        <dbReference type="Proteomes" id="UP001229081"/>
    </source>
</evidence>
<organism evidence="3 4">
    <name type="scientific">Mycobacterium paragordonae</name>
    <dbReference type="NCBI Taxonomy" id="1389713"/>
    <lineage>
        <taxon>Bacteria</taxon>
        <taxon>Bacillati</taxon>
        <taxon>Actinomycetota</taxon>
        <taxon>Actinomycetes</taxon>
        <taxon>Mycobacteriales</taxon>
        <taxon>Mycobacteriaceae</taxon>
        <taxon>Mycobacterium</taxon>
    </lineage>
</organism>
<dbReference type="AlphaFoldDB" id="A0A4R5WIE6"/>